<evidence type="ECO:0000259" key="2">
    <source>
        <dbReference type="PROSITE" id="PS50174"/>
    </source>
</evidence>
<dbReference type="RefSeq" id="XP_067803573.1">
    <property type="nucleotide sequence ID" value="XM_067947009.1"/>
</dbReference>
<evidence type="ECO:0000313" key="3">
    <source>
        <dbReference type="EMBL" id="KAK2196731.1"/>
    </source>
</evidence>
<proteinExistence type="predicted"/>
<protein>
    <submittedName>
        <fullName evidence="3">G-patch domain</fullName>
    </submittedName>
</protein>
<dbReference type="EMBL" id="JALLKP010000002">
    <property type="protein sequence ID" value="KAK2196731.1"/>
    <property type="molecule type" value="Genomic_DNA"/>
</dbReference>
<dbReference type="InterPro" id="IPR000467">
    <property type="entry name" value="G_patch_dom"/>
</dbReference>
<dbReference type="AlphaFoldDB" id="A0AAD9PLG6"/>
<dbReference type="Pfam" id="PF01585">
    <property type="entry name" value="G-patch"/>
    <property type="match status" value="1"/>
</dbReference>
<accession>A0AAD9PLG6</accession>
<evidence type="ECO:0000313" key="4">
    <source>
        <dbReference type="Proteomes" id="UP001214638"/>
    </source>
</evidence>
<dbReference type="Proteomes" id="UP001214638">
    <property type="component" value="Unassembled WGS sequence"/>
</dbReference>
<organism evidence="3 4">
    <name type="scientific">Babesia duncani</name>
    <dbReference type="NCBI Taxonomy" id="323732"/>
    <lineage>
        <taxon>Eukaryota</taxon>
        <taxon>Sar</taxon>
        <taxon>Alveolata</taxon>
        <taxon>Apicomplexa</taxon>
        <taxon>Aconoidasida</taxon>
        <taxon>Piroplasmida</taxon>
        <taxon>Babesiidae</taxon>
        <taxon>Babesia</taxon>
    </lineage>
</organism>
<gene>
    <name evidence="3" type="ORF">BdWA1_001980</name>
</gene>
<dbReference type="PROSITE" id="PS50174">
    <property type="entry name" value="G_PATCH"/>
    <property type="match status" value="1"/>
</dbReference>
<feature type="region of interest" description="Disordered" evidence="1">
    <location>
        <begin position="85"/>
        <end position="114"/>
    </location>
</feature>
<feature type="domain" description="G-patch" evidence="2">
    <location>
        <begin position="1"/>
        <end position="37"/>
    </location>
</feature>
<sequence length="114" mass="12201">MHPWPRGQGLGKDHNGIVDPIELKQNQGNLGVGGVACLFIQLGSAGRVPEKESQWHNWWDDLYNRAAQNVAGKSIVAKDVDAIAPAQSNGAPGPPKATNPNKTIDLNNFNAPDL</sequence>
<comment type="caution">
    <text evidence="3">The sequence shown here is derived from an EMBL/GenBank/DDBJ whole genome shotgun (WGS) entry which is preliminary data.</text>
</comment>
<dbReference type="KEGG" id="bdw:94336278"/>
<keyword evidence="4" id="KW-1185">Reference proteome</keyword>
<dbReference type="GO" id="GO:0003676">
    <property type="term" value="F:nucleic acid binding"/>
    <property type="evidence" value="ECO:0007669"/>
    <property type="project" value="InterPro"/>
</dbReference>
<dbReference type="GeneID" id="94336278"/>
<feature type="compositionally biased region" description="Polar residues" evidence="1">
    <location>
        <begin position="98"/>
        <end position="114"/>
    </location>
</feature>
<reference evidence="3" key="1">
    <citation type="journal article" date="2023" name="Nat. Microbiol.">
        <title>Babesia duncani multi-omics identifies virulence factors and drug targets.</title>
        <authorList>
            <person name="Singh P."/>
            <person name="Lonardi S."/>
            <person name="Liang Q."/>
            <person name="Vydyam P."/>
            <person name="Khabirova E."/>
            <person name="Fang T."/>
            <person name="Gihaz S."/>
            <person name="Thekkiniath J."/>
            <person name="Munshi M."/>
            <person name="Abel S."/>
            <person name="Ciampossin L."/>
            <person name="Batugedara G."/>
            <person name="Gupta M."/>
            <person name="Lu X.M."/>
            <person name="Lenz T."/>
            <person name="Chakravarty S."/>
            <person name="Cornillot E."/>
            <person name="Hu Y."/>
            <person name="Ma W."/>
            <person name="Gonzalez L.M."/>
            <person name="Sanchez S."/>
            <person name="Estrada K."/>
            <person name="Sanchez-Flores A."/>
            <person name="Montero E."/>
            <person name="Harb O.S."/>
            <person name="Le Roch K.G."/>
            <person name="Mamoun C.B."/>
        </authorList>
    </citation>
    <scope>NUCLEOTIDE SEQUENCE</scope>
    <source>
        <strain evidence="3">WA1</strain>
    </source>
</reference>
<name>A0AAD9PLG6_9APIC</name>
<evidence type="ECO:0000256" key="1">
    <source>
        <dbReference type="SAM" id="MobiDB-lite"/>
    </source>
</evidence>